<gene>
    <name evidence="2" type="ORF">LITE_LOCUS29268</name>
</gene>
<dbReference type="EMBL" id="CAMGYJ010000007">
    <property type="protein sequence ID" value="CAI0447066.1"/>
    <property type="molecule type" value="Genomic_DNA"/>
</dbReference>
<protein>
    <submittedName>
        <fullName evidence="2">Uncharacterized protein</fullName>
    </submittedName>
</protein>
<dbReference type="AlphaFoldDB" id="A0AAV0MKS9"/>
<feature type="region of interest" description="Disordered" evidence="1">
    <location>
        <begin position="34"/>
        <end position="76"/>
    </location>
</feature>
<organism evidence="2 3">
    <name type="scientific">Linum tenue</name>
    <dbReference type="NCBI Taxonomy" id="586396"/>
    <lineage>
        <taxon>Eukaryota</taxon>
        <taxon>Viridiplantae</taxon>
        <taxon>Streptophyta</taxon>
        <taxon>Embryophyta</taxon>
        <taxon>Tracheophyta</taxon>
        <taxon>Spermatophyta</taxon>
        <taxon>Magnoliopsida</taxon>
        <taxon>eudicotyledons</taxon>
        <taxon>Gunneridae</taxon>
        <taxon>Pentapetalae</taxon>
        <taxon>rosids</taxon>
        <taxon>fabids</taxon>
        <taxon>Malpighiales</taxon>
        <taxon>Linaceae</taxon>
        <taxon>Linum</taxon>
    </lineage>
</organism>
<reference evidence="2" key="1">
    <citation type="submission" date="2022-08" db="EMBL/GenBank/DDBJ databases">
        <authorList>
            <person name="Gutierrez-Valencia J."/>
        </authorList>
    </citation>
    <scope>NUCLEOTIDE SEQUENCE</scope>
</reference>
<evidence type="ECO:0000313" key="2">
    <source>
        <dbReference type="EMBL" id="CAI0447066.1"/>
    </source>
</evidence>
<keyword evidence="3" id="KW-1185">Reference proteome</keyword>
<proteinExistence type="predicted"/>
<evidence type="ECO:0000256" key="1">
    <source>
        <dbReference type="SAM" id="MobiDB-lite"/>
    </source>
</evidence>
<dbReference type="Proteomes" id="UP001154282">
    <property type="component" value="Unassembled WGS sequence"/>
</dbReference>
<dbReference type="InterPro" id="IPR013320">
    <property type="entry name" value="ConA-like_dom_sf"/>
</dbReference>
<sequence length="150" mass="16538">MELYENASLVASVGVQRTGLSYFAQGQARYSKPLRLWNPRPASSPTSPPLSPSPSTTTALQRPGNGLVANQTGGNGPPFTIDPWYNLSHVSISVNSVRSAPSKRWRSYTNGRTMRAQISKKQGAVRLAIRRLLAAYCFFLLLFELSPRQE</sequence>
<dbReference type="SUPFAM" id="SSF49899">
    <property type="entry name" value="Concanavalin A-like lectins/glucanases"/>
    <property type="match status" value="1"/>
</dbReference>
<comment type="caution">
    <text evidence="2">The sequence shown here is derived from an EMBL/GenBank/DDBJ whole genome shotgun (WGS) entry which is preliminary data.</text>
</comment>
<evidence type="ECO:0000313" key="3">
    <source>
        <dbReference type="Proteomes" id="UP001154282"/>
    </source>
</evidence>
<dbReference type="Gene3D" id="2.60.120.200">
    <property type="match status" value="1"/>
</dbReference>
<accession>A0AAV0MKS9</accession>
<name>A0AAV0MKS9_9ROSI</name>